<protein>
    <submittedName>
        <fullName evidence="1">Uncharacterized protein</fullName>
    </submittedName>
</protein>
<reference evidence="1" key="1">
    <citation type="submission" date="2022-04" db="EMBL/GenBank/DDBJ databases">
        <title>A functionally conserved STORR gene fusion in Papaver species that diverged 16.8 million years ago.</title>
        <authorList>
            <person name="Catania T."/>
        </authorList>
    </citation>
    <scope>NUCLEOTIDE SEQUENCE</scope>
    <source>
        <strain evidence="1">S-188037</strain>
    </source>
</reference>
<dbReference type="EMBL" id="JAJJMB010000948">
    <property type="protein sequence ID" value="KAI3960417.1"/>
    <property type="molecule type" value="Genomic_DNA"/>
</dbReference>
<evidence type="ECO:0000313" key="1">
    <source>
        <dbReference type="EMBL" id="KAI3960417.1"/>
    </source>
</evidence>
<dbReference type="AlphaFoldDB" id="A0AAD4TKC5"/>
<accession>A0AAD4TKC5</accession>
<dbReference type="Proteomes" id="UP001202328">
    <property type="component" value="Unassembled WGS sequence"/>
</dbReference>
<comment type="caution">
    <text evidence="1">The sequence shown here is derived from an EMBL/GenBank/DDBJ whole genome shotgun (WGS) entry which is preliminary data.</text>
</comment>
<keyword evidence="2" id="KW-1185">Reference proteome</keyword>
<evidence type="ECO:0000313" key="2">
    <source>
        <dbReference type="Proteomes" id="UP001202328"/>
    </source>
</evidence>
<name>A0AAD4TKC5_9MAGN</name>
<proteinExistence type="predicted"/>
<organism evidence="1 2">
    <name type="scientific">Papaver atlanticum</name>
    <dbReference type="NCBI Taxonomy" id="357466"/>
    <lineage>
        <taxon>Eukaryota</taxon>
        <taxon>Viridiplantae</taxon>
        <taxon>Streptophyta</taxon>
        <taxon>Embryophyta</taxon>
        <taxon>Tracheophyta</taxon>
        <taxon>Spermatophyta</taxon>
        <taxon>Magnoliopsida</taxon>
        <taxon>Ranunculales</taxon>
        <taxon>Papaveraceae</taxon>
        <taxon>Papaveroideae</taxon>
        <taxon>Papaver</taxon>
    </lineage>
</organism>
<feature type="non-terminal residue" evidence="1">
    <location>
        <position position="1"/>
    </location>
</feature>
<sequence>VTDVFCLGGFYRGIHDQVISEMTPTLRKQFPPSLLHRYELKNSELTTPLFLLIKEMGLNVSVIGTDALLFTRL</sequence>
<gene>
    <name evidence="1" type="ORF">MKW98_017141</name>
</gene>